<evidence type="ECO:0000259" key="1">
    <source>
        <dbReference type="PROSITE" id="PS51819"/>
    </source>
</evidence>
<accession>A0A6P2ZIA6</accession>
<organism evidence="2 3">
    <name type="scientific">Burkholderia lata (strain ATCC 17760 / DSM 23089 / LMG 22485 / NCIMB 9086 / R18194 / 383)</name>
    <dbReference type="NCBI Taxonomy" id="482957"/>
    <lineage>
        <taxon>Bacteria</taxon>
        <taxon>Pseudomonadati</taxon>
        <taxon>Pseudomonadota</taxon>
        <taxon>Betaproteobacteria</taxon>
        <taxon>Burkholderiales</taxon>
        <taxon>Burkholderiaceae</taxon>
        <taxon>Burkholderia</taxon>
        <taxon>Burkholderia cepacia complex</taxon>
    </lineage>
</organism>
<evidence type="ECO:0000313" key="3">
    <source>
        <dbReference type="Proteomes" id="UP000494260"/>
    </source>
</evidence>
<name>A0A6P2ZIA6_BURL3</name>
<dbReference type="EMBL" id="CABVQH010000033">
    <property type="protein sequence ID" value="VWD32358.1"/>
    <property type="molecule type" value="Genomic_DNA"/>
</dbReference>
<dbReference type="AlphaFoldDB" id="A0A6P2ZIA6"/>
<reference evidence="2 3" key="1">
    <citation type="submission" date="2019-09" db="EMBL/GenBank/DDBJ databases">
        <authorList>
            <person name="Depoorter E."/>
        </authorList>
    </citation>
    <scope>NUCLEOTIDE SEQUENCE [LARGE SCALE GENOMIC DNA]</scope>
    <source>
        <strain evidence="2">R-18109</strain>
    </source>
</reference>
<dbReference type="InterPro" id="IPR029068">
    <property type="entry name" value="Glyas_Bleomycin-R_OHBP_Dase"/>
</dbReference>
<dbReference type="Gene3D" id="3.10.180.10">
    <property type="entry name" value="2,3-Dihydroxybiphenyl 1,2-Dioxygenase, domain 1"/>
    <property type="match status" value="1"/>
</dbReference>
<protein>
    <recommendedName>
        <fullName evidence="1">VOC domain-containing protein</fullName>
    </recommendedName>
</protein>
<gene>
    <name evidence="2" type="ORF">BLA18109_06754</name>
</gene>
<dbReference type="Pfam" id="PF00903">
    <property type="entry name" value="Glyoxalase"/>
    <property type="match status" value="1"/>
</dbReference>
<dbReference type="Proteomes" id="UP000494260">
    <property type="component" value="Unassembled WGS sequence"/>
</dbReference>
<evidence type="ECO:0000313" key="2">
    <source>
        <dbReference type="EMBL" id="VWD32358.1"/>
    </source>
</evidence>
<sequence>MDDVKGKIRFVIPVKPKNMQRMSEFYSDGLGFQVTEDGEVLLGGEDGGVGTLLYENGKGPINRNAIIQIEIAKNFGAFCRRLKDAGAKFEEIGRLPAGYFAHFRDPSDNLITIHSDEDDEESDKIIYGWAETVTID</sequence>
<dbReference type="InterPro" id="IPR004360">
    <property type="entry name" value="Glyas_Fos-R_dOase_dom"/>
</dbReference>
<dbReference type="PROSITE" id="PS51819">
    <property type="entry name" value="VOC"/>
    <property type="match status" value="1"/>
</dbReference>
<proteinExistence type="predicted"/>
<dbReference type="RefSeq" id="WP_174954347.1">
    <property type="nucleotide sequence ID" value="NZ_CABVQH010000033.1"/>
</dbReference>
<feature type="domain" description="VOC" evidence="1">
    <location>
        <begin position="7"/>
        <end position="116"/>
    </location>
</feature>
<dbReference type="CDD" id="cd06587">
    <property type="entry name" value="VOC"/>
    <property type="match status" value="1"/>
</dbReference>
<dbReference type="SUPFAM" id="SSF54593">
    <property type="entry name" value="Glyoxalase/Bleomycin resistance protein/Dihydroxybiphenyl dioxygenase"/>
    <property type="match status" value="1"/>
</dbReference>
<dbReference type="InterPro" id="IPR037523">
    <property type="entry name" value="VOC_core"/>
</dbReference>